<evidence type="ECO:0000256" key="6">
    <source>
        <dbReference type="HAMAP-Rule" id="MF_01161"/>
    </source>
</evidence>
<dbReference type="CDD" id="cd01992">
    <property type="entry name" value="TilS_N"/>
    <property type="match status" value="1"/>
</dbReference>
<dbReference type="EMBL" id="BAAADD010000007">
    <property type="protein sequence ID" value="GAA0576143.1"/>
    <property type="molecule type" value="Genomic_DNA"/>
</dbReference>
<dbReference type="InterPro" id="IPR014729">
    <property type="entry name" value="Rossmann-like_a/b/a_fold"/>
</dbReference>
<dbReference type="InterPro" id="IPR011063">
    <property type="entry name" value="TilS/TtcA_N"/>
</dbReference>
<evidence type="ECO:0000313" key="8">
    <source>
        <dbReference type="EMBL" id="GAA0576143.1"/>
    </source>
</evidence>
<comment type="domain">
    <text evidence="6">The N-terminal region contains the highly conserved SGGXDS motif, predicted to be a P-loop motif involved in ATP binding.</text>
</comment>
<keyword evidence="2 6" id="KW-0819">tRNA processing</keyword>
<reference evidence="9" key="1">
    <citation type="journal article" date="2019" name="Int. J. Syst. Evol. Microbiol.">
        <title>The Global Catalogue of Microorganisms (GCM) 10K type strain sequencing project: providing services to taxonomists for standard genome sequencing and annotation.</title>
        <authorList>
            <consortium name="The Broad Institute Genomics Platform"/>
            <consortium name="The Broad Institute Genome Sequencing Center for Infectious Disease"/>
            <person name="Wu L."/>
            <person name="Ma J."/>
        </authorList>
    </citation>
    <scope>NUCLEOTIDE SEQUENCE [LARGE SCALE GENOMIC DNA]</scope>
    <source>
        <strain evidence="9">JCM 15089</strain>
    </source>
</reference>
<comment type="similarity">
    <text evidence="6">Belongs to the tRNA(Ile)-lysidine synthase family.</text>
</comment>
<evidence type="ECO:0000259" key="7">
    <source>
        <dbReference type="Pfam" id="PF01171"/>
    </source>
</evidence>
<dbReference type="SUPFAM" id="SSF52402">
    <property type="entry name" value="Adenine nucleotide alpha hydrolases-like"/>
    <property type="match status" value="1"/>
</dbReference>
<feature type="domain" description="tRNA(Ile)-lysidine/2-thiocytidine synthase N-terminal" evidence="7">
    <location>
        <begin position="1"/>
        <end position="180"/>
    </location>
</feature>
<keyword evidence="9" id="KW-1185">Reference proteome</keyword>
<comment type="function">
    <text evidence="6">Ligates lysine onto the cytidine present at position 34 of the AUA codon-specific tRNA(Ile) that contains the anticodon CAU, in an ATP-dependent manner. Cytidine is converted to lysidine, thus changing the amino acid specificity of the tRNA from methionine to isoleucine.</text>
</comment>
<keyword evidence="1 6" id="KW-0436">Ligase</keyword>
<dbReference type="InterPro" id="IPR012795">
    <property type="entry name" value="tRNA_Ile_lys_synt_N"/>
</dbReference>
<evidence type="ECO:0000256" key="2">
    <source>
        <dbReference type="ARBA" id="ARBA00022694"/>
    </source>
</evidence>
<sequence length="324" mass="34817">MSGGSDSLALMHLLRDWAKARALAPPVVVTVDHGLRPEAAVEAKKVVRWARKCGLQAHVLASEAPPPIADIEASARKLRYRLIGAFCRKKKLAAVYVAHTRDDQAETILMRLARGSGVDGLAGMRPLAPYPDPDFAAVSVVRPLLGIQRHALRDLLLARRQTWIEDPMNADARFARVRVRLAWPQLAPLGLTPERLAETAIHLARARESLEIVSQAVLTRACQPCRGGFAVDSAALASAPLELGLRALAKILMTVSRNPYRPRFDRLSALLAAITGNSLGGGRTLHGCRVGPAPKAARLFGPGTLLVEAEKGRSGLGKPRSGAK</sequence>
<comment type="catalytic activity">
    <reaction evidence="5 6">
        <text>cytidine(34) in tRNA(Ile2) + L-lysine + ATP = lysidine(34) in tRNA(Ile2) + AMP + diphosphate + H(+)</text>
        <dbReference type="Rhea" id="RHEA:43744"/>
        <dbReference type="Rhea" id="RHEA-COMP:10625"/>
        <dbReference type="Rhea" id="RHEA-COMP:10670"/>
        <dbReference type="ChEBI" id="CHEBI:15378"/>
        <dbReference type="ChEBI" id="CHEBI:30616"/>
        <dbReference type="ChEBI" id="CHEBI:32551"/>
        <dbReference type="ChEBI" id="CHEBI:33019"/>
        <dbReference type="ChEBI" id="CHEBI:82748"/>
        <dbReference type="ChEBI" id="CHEBI:83665"/>
        <dbReference type="ChEBI" id="CHEBI:456215"/>
        <dbReference type="EC" id="6.3.4.19"/>
    </reaction>
</comment>
<evidence type="ECO:0000313" key="9">
    <source>
        <dbReference type="Proteomes" id="UP001499951"/>
    </source>
</evidence>
<gene>
    <name evidence="6" type="primary">tilS</name>
    <name evidence="8" type="ORF">GCM10008942_26210</name>
</gene>
<dbReference type="InterPro" id="IPR012094">
    <property type="entry name" value="tRNA_Ile_lys_synt"/>
</dbReference>
<keyword evidence="6" id="KW-0963">Cytoplasm</keyword>
<comment type="caution">
    <text evidence="8">The sequence shown here is derived from an EMBL/GenBank/DDBJ whole genome shotgun (WGS) entry which is preliminary data.</text>
</comment>
<dbReference type="Gene3D" id="3.40.50.620">
    <property type="entry name" value="HUPs"/>
    <property type="match status" value="1"/>
</dbReference>
<dbReference type="Proteomes" id="UP001499951">
    <property type="component" value="Unassembled WGS sequence"/>
</dbReference>
<evidence type="ECO:0000256" key="1">
    <source>
        <dbReference type="ARBA" id="ARBA00022598"/>
    </source>
</evidence>
<protein>
    <recommendedName>
        <fullName evidence="6">tRNA(Ile)-lysidine synthase</fullName>
        <ecNumber evidence="6">6.3.4.19</ecNumber>
    </recommendedName>
    <alternativeName>
        <fullName evidence="6">tRNA(Ile)-2-lysyl-cytidine synthase</fullName>
    </alternativeName>
    <alternativeName>
        <fullName evidence="6">tRNA(Ile)-lysidine synthetase</fullName>
    </alternativeName>
</protein>
<dbReference type="HAMAP" id="MF_01161">
    <property type="entry name" value="tRNA_Ile_lys_synt"/>
    <property type="match status" value="1"/>
</dbReference>
<keyword evidence="3 6" id="KW-0547">Nucleotide-binding</keyword>
<comment type="subcellular location">
    <subcellularLocation>
        <location evidence="6">Cytoplasm</location>
    </subcellularLocation>
</comment>
<proteinExistence type="inferred from homology"/>
<dbReference type="Pfam" id="PF01171">
    <property type="entry name" value="ATP_bind_3"/>
    <property type="match status" value="1"/>
</dbReference>
<feature type="binding site" evidence="6">
    <location>
        <begin position="2"/>
        <end position="7"/>
    </location>
    <ligand>
        <name>ATP</name>
        <dbReference type="ChEBI" id="CHEBI:30616"/>
    </ligand>
</feature>
<keyword evidence="4 6" id="KW-0067">ATP-binding</keyword>
<organism evidence="8 9">
    <name type="scientific">Rhizomicrobium electricum</name>
    <dbReference type="NCBI Taxonomy" id="480070"/>
    <lineage>
        <taxon>Bacteria</taxon>
        <taxon>Pseudomonadati</taxon>
        <taxon>Pseudomonadota</taxon>
        <taxon>Alphaproteobacteria</taxon>
        <taxon>Micropepsales</taxon>
        <taxon>Micropepsaceae</taxon>
        <taxon>Rhizomicrobium</taxon>
    </lineage>
</organism>
<evidence type="ECO:0000256" key="5">
    <source>
        <dbReference type="ARBA" id="ARBA00048539"/>
    </source>
</evidence>
<evidence type="ECO:0000256" key="3">
    <source>
        <dbReference type="ARBA" id="ARBA00022741"/>
    </source>
</evidence>
<evidence type="ECO:0000256" key="4">
    <source>
        <dbReference type="ARBA" id="ARBA00022840"/>
    </source>
</evidence>
<dbReference type="PANTHER" id="PTHR43033:SF5">
    <property type="entry name" value="TRNA(ILE)-LYSIDINE SYNTHETASE"/>
    <property type="match status" value="1"/>
</dbReference>
<dbReference type="NCBIfam" id="TIGR02432">
    <property type="entry name" value="lysidine_TilS_N"/>
    <property type="match status" value="1"/>
</dbReference>
<dbReference type="PANTHER" id="PTHR43033">
    <property type="entry name" value="TRNA(ILE)-LYSIDINE SYNTHASE-RELATED"/>
    <property type="match status" value="1"/>
</dbReference>
<name>A0ABP3PXA5_9PROT</name>
<dbReference type="EC" id="6.3.4.19" evidence="6"/>
<accession>A0ABP3PXA5</accession>